<dbReference type="InterPro" id="IPR009057">
    <property type="entry name" value="Homeodomain-like_sf"/>
</dbReference>
<dbReference type="SUPFAM" id="SSF48498">
    <property type="entry name" value="Tetracyclin repressor-like, C-terminal domain"/>
    <property type="match status" value="1"/>
</dbReference>
<dbReference type="Pfam" id="PF02909">
    <property type="entry name" value="TetR_C_1"/>
    <property type="match status" value="1"/>
</dbReference>
<dbReference type="Pfam" id="PF00440">
    <property type="entry name" value="TetR_N"/>
    <property type="match status" value="1"/>
</dbReference>
<protein>
    <submittedName>
        <fullName evidence="6">TetR family transcriptional regulator</fullName>
    </submittedName>
</protein>
<proteinExistence type="predicted"/>
<name>A0A3A8JB36_9BACT</name>
<evidence type="ECO:0000313" key="6">
    <source>
        <dbReference type="EMBL" id="RKG92665.1"/>
    </source>
</evidence>
<dbReference type="InterPro" id="IPR036271">
    <property type="entry name" value="Tet_transcr_reg_TetR-rel_C_sf"/>
</dbReference>
<dbReference type="Proteomes" id="UP000268094">
    <property type="component" value="Unassembled WGS sequence"/>
</dbReference>
<dbReference type="Gene3D" id="1.10.10.60">
    <property type="entry name" value="Homeodomain-like"/>
    <property type="match status" value="1"/>
</dbReference>
<accession>A0A3A8JB36</accession>
<comment type="caution">
    <text evidence="6">The sequence shown here is derived from an EMBL/GenBank/DDBJ whole genome shotgun (WGS) entry which is preliminary data.</text>
</comment>
<keyword evidence="3" id="KW-0804">Transcription</keyword>
<dbReference type="InterPro" id="IPR001647">
    <property type="entry name" value="HTH_TetR"/>
</dbReference>
<keyword evidence="7" id="KW-1185">Reference proteome</keyword>
<dbReference type="EMBL" id="RAVZ01000021">
    <property type="protein sequence ID" value="RKG92665.1"/>
    <property type="molecule type" value="Genomic_DNA"/>
</dbReference>
<evidence type="ECO:0000313" key="7">
    <source>
        <dbReference type="Proteomes" id="UP000268094"/>
    </source>
</evidence>
<evidence type="ECO:0000259" key="5">
    <source>
        <dbReference type="PROSITE" id="PS50977"/>
    </source>
</evidence>
<evidence type="ECO:0000256" key="4">
    <source>
        <dbReference type="PROSITE-ProRule" id="PRU00335"/>
    </source>
</evidence>
<dbReference type="GO" id="GO:0045892">
    <property type="term" value="P:negative regulation of DNA-templated transcription"/>
    <property type="evidence" value="ECO:0007669"/>
    <property type="project" value="InterPro"/>
</dbReference>
<dbReference type="PROSITE" id="PS50977">
    <property type="entry name" value="HTH_TETR_2"/>
    <property type="match status" value="1"/>
</dbReference>
<dbReference type="GO" id="GO:0003700">
    <property type="term" value="F:DNA-binding transcription factor activity"/>
    <property type="evidence" value="ECO:0007669"/>
    <property type="project" value="TreeGrafter"/>
</dbReference>
<evidence type="ECO:0000256" key="2">
    <source>
        <dbReference type="ARBA" id="ARBA00023125"/>
    </source>
</evidence>
<dbReference type="PANTHER" id="PTHR30055">
    <property type="entry name" value="HTH-TYPE TRANSCRIPTIONAL REGULATOR RUTR"/>
    <property type="match status" value="1"/>
</dbReference>
<keyword evidence="1" id="KW-0805">Transcription regulation</keyword>
<dbReference type="InterPro" id="IPR004111">
    <property type="entry name" value="Repressor_TetR_C"/>
</dbReference>
<dbReference type="InterPro" id="IPR050109">
    <property type="entry name" value="HTH-type_TetR-like_transc_reg"/>
</dbReference>
<reference evidence="7" key="1">
    <citation type="submission" date="2018-09" db="EMBL/GenBank/DDBJ databases">
        <authorList>
            <person name="Livingstone P.G."/>
            <person name="Whitworth D.E."/>
        </authorList>
    </citation>
    <scope>NUCLEOTIDE SEQUENCE [LARGE SCALE GENOMIC DNA]</scope>
    <source>
        <strain evidence="7">CA054A</strain>
    </source>
</reference>
<dbReference type="AlphaFoldDB" id="A0A3A8JB36"/>
<evidence type="ECO:0000256" key="3">
    <source>
        <dbReference type="ARBA" id="ARBA00023163"/>
    </source>
</evidence>
<feature type="DNA-binding region" description="H-T-H motif" evidence="4">
    <location>
        <begin position="41"/>
        <end position="60"/>
    </location>
</feature>
<sequence>MLRRMTSGESSPRRVRRRLSRDAVVETAVTLVREQGLRQLSMRTLAERLRVTPMAIYKHVANRDALVLLCAEAILQTRVLPAEQRLVLPVRQRLVLPAEQQDPVAWLRQLAGRLRAVGLAHPGLMEFLLEQGPVVHTALVILDRTVSGLHAAGIPWKEAGALHNTFFSWLAGAIRRQESWDVGPPGTPPPFERFFAAAQALPARDYPGLAHSVPHMRATDVEREFEASLGFMLEGIQRRIDARQAPARKRPPRRQR</sequence>
<dbReference type="PANTHER" id="PTHR30055:SF151">
    <property type="entry name" value="TRANSCRIPTIONAL REGULATORY PROTEIN"/>
    <property type="match status" value="1"/>
</dbReference>
<evidence type="ECO:0000256" key="1">
    <source>
        <dbReference type="ARBA" id="ARBA00023015"/>
    </source>
</evidence>
<feature type="domain" description="HTH tetR-type" evidence="5">
    <location>
        <begin position="18"/>
        <end position="78"/>
    </location>
</feature>
<organism evidence="6 7">
    <name type="scientific">Corallococcus terminator</name>
    <dbReference type="NCBI Taxonomy" id="2316733"/>
    <lineage>
        <taxon>Bacteria</taxon>
        <taxon>Pseudomonadati</taxon>
        <taxon>Myxococcota</taxon>
        <taxon>Myxococcia</taxon>
        <taxon>Myxococcales</taxon>
        <taxon>Cystobacterineae</taxon>
        <taxon>Myxococcaceae</taxon>
        <taxon>Corallococcus</taxon>
    </lineage>
</organism>
<gene>
    <name evidence="6" type="ORF">D7V88_05220</name>
</gene>
<keyword evidence="2 4" id="KW-0238">DNA-binding</keyword>
<dbReference type="GO" id="GO:0000976">
    <property type="term" value="F:transcription cis-regulatory region binding"/>
    <property type="evidence" value="ECO:0007669"/>
    <property type="project" value="TreeGrafter"/>
</dbReference>
<dbReference type="SUPFAM" id="SSF46689">
    <property type="entry name" value="Homeodomain-like"/>
    <property type="match status" value="1"/>
</dbReference>
<dbReference type="Gene3D" id="1.10.357.10">
    <property type="entry name" value="Tetracycline Repressor, domain 2"/>
    <property type="match status" value="1"/>
</dbReference>